<feature type="compositionally biased region" description="Basic and acidic residues" evidence="1">
    <location>
        <begin position="575"/>
        <end position="591"/>
    </location>
</feature>
<dbReference type="EMBL" id="CAWUFR010000024">
    <property type="protein sequence ID" value="CAK6956088.1"/>
    <property type="molecule type" value="Genomic_DNA"/>
</dbReference>
<feature type="region of interest" description="Disordered" evidence="1">
    <location>
        <begin position="320"/>
        <end position="341"/>
    </location>
</feature>
<proteinExistence type="predicted"/>
<reference evidence="2 3" key="1">
    <citation type="submission" date="2024-01" db="EMBL/GenBank/DDBJ databases">
        <authorList>
            <person name="Alioto T."/>
            <person name="Alioto T."/>
            <person name="Gomez Garrido J."/>
        </authorList>
    </citation>
    <scope>NUCLEOTIDE SEQUENCE [LARGE SCALE GENOMIC DNA]</scope>
</reference>
<evidence type="ECO:0000256" key="1">
    <source>
        <dbReference type="SAM" id="MobiDB-lite"/>
    </source>
</evidence>
<feature type="compositionally biased region" description="Polar residues" evidence="1">
    <location>
        <begin position="414"/>
        <end position="425"/>
    </location>
</feature>
<sequence>MTLDVKIYVILSTFRRGHTGNHLLLPHEGKMEVPLRAGLDQHDLAYKNALERIINKYTKLCNENGAGWDVALDETDTQSMEDYMNQSEMNMSNLESKSMTCRRDESLSAHNVTKDSELDFTYQDCEPNETRLSTGQVCVEDDEMSRSDSTRLTQRTVSELDFQPEDQDEELEMSLSSQGSSLVELYPSMIAQIERAWQRQHVSQAGGSVLRRYRKWRRMPNRSNLNNTFDITLRGAKSKPKKKSGETILEETFHSPSKRRFPGTSHRAAETSPPSPLHKVISPQEWHTQLQSPGRDRGTPRRKPPKPVLVMDFSYASETSESKKSSLKKTSNVAPLSPPSFSQSSFYAVSPRPHCASASSESSLRFKRLPLSAHSVQTAGCSIYGTTGVKERSDIYGSPVRQSPLKARMMMTSEGLSRSPTTHAFSRSPKSDSVSYSREPMRSRLIAKFLSSPSKKPDMQQRMIHPQESNHSFQSQQHSPPANAFSRSPKSDSVSYSREPMRSRSIEKFLSSPSKKPDMQQRMIHPQESHHCFQSQQHSPRTHAFSRSPKSDSVSYSREPVRSRSMAMFLSSPSKKPDMQQRMIHPQESHHCFQSQQHSPRTHAFSRSPKSDSVSYSREPVRSRSMAMFLSSPSKKPDLQQRMIHPQESHQSFQSQQHSPISVTAAGRHKFRRHLSFGSSLPQSPSSYSKKELDDDFAKVYHKFVCQNKSSPFRGASCRLCARSSEASRGHSSSALAALALSPHRFILRKRHRQLHCDSHPQSKRFREMHCTYSPGSKRHGKEMLTQFTQQPSALAAEFSGLGGSLESKWQLATSAENGGEHNRKYIDYGKTFSKRPPNNYYCGK</sequence>
<keyword evidence="3" id="KW-1185">Reference proteome</keyword>
<accession>A0AAV1NAG2</accession>
<dbReference type="AlphaFoldDB" id="A0AAV1NAG2"/>
<organism evidence="2 3">
    <name type="scientific">Scomber scombrus</name>
    <name type="common">Atlantic mackerel</name>
    <name type="synonym">Scomber vernalis</name>
    <dbReference type="NCBI Taxonomy" id="13677"/>
    <lineage>
        <taxon>Eukaryota</taxon>
        <taxon>Metazoa</taxon>
        <taxon>Chordata</taxon>
        <taxon>Craniata</taxon>
        <taxon>Vertebrata</taxon>
        <taxon>Euteleostomi</taxon>
        <taxon>Actinopterygii</taxon>
        <taxon>Neopterygii</taxon>
        <taxon>Teleostei</taxon>
        <taxon>Neoteleostei</taxon>
        <taxon>Acanthomorphata</taxon>
        <taxon>Pelagiaria</taxon>
        <taxon>Scombriformes</taxon>
        <taxon>Scombridae</taxon>
        <taxon>Scomber</taxon>
    </lineage>
</organism>
<feature type="region of interest" description="Disordered" evidence="1">
    <location>
        <begin position="412"/>
        <end position="658"/>
    </location>
</feature>
<feature type="compositionally biased region" description="Low complexity" evidence="1">
    <location>
        <begin position="649"/>
        <end position="658"/>
    </location>
</feature>
<dbReference type="Proteomes" id="UP001314229">
    <property type="component" value="Unassembled WGS sequence"/>
</dbReference>
<feature type="compositionally biased region" description="Basic and acidic residues" evidence="1">
    <location>
        <begin position="515"/>
        <end position="531"/>
    </location>
</feature>
<protein>
    <submittedName>
        <fullName evidence="2">Uncharacterized protein si:dkeyp-117h8.4</fullName>
    </submittedName>
</protein>
<comment type="caution">
    <text evidence="2">The sequence shown here is derived from an EMBL/GenBank/DDBJ whole genome shotgun (WGS) entry which is preliminary data.</text>
</comment>
<feature type="region of interest" description="Disordered" evidence="1">
    <location>
        <begin position="233"/>
        <end position="308"/>
    </location>
</feature>
<evidence type="ECO:0000313" key="3">
    <source>
        <dbReference type="Proteomes" id="UP001314229"/>
    </source>
</evidence>
<feature type="compositionally biased region" description="Polar residues" evidence="1">
    <location>
        <begin position="467"/>
        <end position="496"/>
    </location>
</feature>
<evidence type="ECO:0000313" key="2">
    <source>
        <dbReference type="EMBL" id="CAK6956088.1"/>
    </source>
</evidence>
<name>A0AAV1NAG2_SCOSC</name>
<gene>
    <name evidence="2" type="ORF">FSCOSCO3_A031281</name>
</gene>